<protein>
    <submittedName>
        <fullName evidence="1">Uncharacterized protein</fullName>
    </submittedName>
</protein>
<accession>A0A151NTC8</accession>
<evidence type="ECO:0000313" key="2">
    <source>
        <dbReference type="Proteomes" id="UP000050525"/>
    </source>
</evidence>
<organism evidence="1 2">
    <name type="scientific">Alligator mississippiensis</name>
    <name type="common">American alligator</name>
    <dbReference type="NCBI Taxonomy" id="8496"/>
    <lineage>
        <taxon>Eukaryota</taxon>
        <taxon>Metazoa</taxon>
        <taxon>Chordata</taxon>
        <taxon>Craniata</taxon>
        <taxon>Vertebrata</taxon>
        <taxon>Euteleostomi</taxon>
        <taxon>Archelosauria</taxon>
        <taxon>Archosauria</taxon>
        <taxon>Crocodylia</taxon>
        <taxon>Alligatoridae</taxon>
        <taxon>Alligatorinae</taxon>
        <taxon>Alligator</taxon>
    </lineage>
</organism>
<reference evidence="1 2" key="1">
    <citation type="journal article" date="2012" name="Genome Biol.">
        <title>Sequencing three crocodilian genomes to illuminate the evolution of archosaurs and amniotes.</title>
        <authorList>
            <person name="St John J.A."/>
            <person name="Braun E.L."/>
            <person name="Isberg S.R."/>
            <person name="Miles L.G."/>
            <person name="Chong A.Y."/>
            <person name="Gongora J."/>
            <person name="Dalzell P."/>
            <person name="Moran C."/>
            <person name="Bed'hom B."/>
            <person name="Abzhanov A."/>
            <person name="Burgess S.C."/>
            <person name="Cooksey A.M."/>
            <person name="Castoe T.A."/>
            <person name="Crawford N.G."/>
            <person name="Densmore L.D."/>
            <person name="Drew J.C."/>
            <person name="Edwards S.V."/>
            <person name="Faircloth B.C."/>
            <person name="Fujita M.K."/>
            <person name="Greenwold M.J."/>
            <person name="Hoffmann F.G."/>
            <person name="Howard J.M."/>
            <person name="Iguchi T."/>
            <person name="Janes D.E."/>
            <person name="Khan S.Y."/>
            <person name="Kohno S."/>
            <person name="de Koning A.J."/>
            <person name="Lance S.L."/>
            <person name="McCarthy F.M."/>
            <person name="McCormack J.E."/>
            <person name="Merchant M.E."/>
            <person name="Peterson D.G."/>
            <person name="Pollock D.D."/>
            <person name="Pourmand N."/>
            <person name="Raney B.J."/>
            <person name="Roessler K.A."/>
            <person name="Sanford J.R."/>
            <person name="Sawyer R.H."/>
            <person name="Schmidt C.J."/>
            <person name="Triplett E.W."/>
            <person name="Tuberville T.D."/>
            <person name="Venegas-Anaya M."/>
            <person name="Howard J.T."/>
            <person name="Jarvis E.D."/>
            <person name="Guillette L.J.Jr."/>
            <person name="Glenn T.C."/>
            <person name="Green R.E."/>
            <person name="Ray D.A."/>
        </authorList>
    </citation>
    <scope>NUCLEOTIDE SEQUENCE [LARGE SCALE GENOMIC DNA]</scope>
    <source>
        <strain evidence="1">KSC_2009_1</strain>
    </source>
</reference>
<dbReference type="Proteomes" id="UP000050525">
    <property type="component" value="Unassembled WGS sequence"/>
</dbReference>
<dbReference type="AlphaFoldDB" id="A0A151NTC8"/>
<evidence type="ECO:0000313" key="1">
    <source>
        <dbReference type="EMBL" id="KYO40142.1"/>
    </source>
</evidence>
<sequence length="190" mass="19985">MYCRLAGMVSFGRVMATQDSMGRSTCMVVGCHSKCRLSCCTNSWNVAQVIQKPLIIIPCGLDDVLPHILVGGGASLKAVSLKPQELMDSNHSNDHGSVSDILITFQIFLGLVASDPRTAGHKLDPAPGHMATCQSGVDSDETKVGQVVVTVTAECGECSDKQKLVLLVISAGTWVRSSHDGLGTDAGDSI</sequence>
<proteinExistence type="predicted"/>
<name>A0A151NTC8_ALLMI</name>
<gene>
    <name evidence="1" type="ORF">Y1Q_0022075</name>
</gene>
<comment type="caution">
    <text evidence="1">The sequence shown here is derived from an EMBL/GenBank/DDBJ whole genome shotgun (WGS) entry which is preliminary data.</text>
</comment>
<keyword evidence="2" id="KW-1185">Reference proteome</keyword>
<dbReference type="EMBL" id="AKHW03002075">
    <property type="protein sequence ID" value="KYO40142.1"/>
    <property type="molecule type" value="Genomic_DNA"/>
</dbReference>